<feature type="compositionally biased region" description="Basic and acidic residues" evidence="1">
    <location>
        <begin position="537"/>
        <end position="592"/>
    </location>
</feature>
<dbReference type="EMBL" id="MLYV02000712">
    <property type="protein sequence ID" value="PSR79034.1"/>
    <property type="molecule type" value="Genomic_DNA"/>
</dbReference>
<feature type="region of interest" description="Disordered" evidence="1">
    <location>
        <begin position="866"/>
        <end position="885"/>
    </location>
</feature>
<feature type="region of interest" description="Disordered" evidence="1">
    <location>
        <begin position="242"/>
        <end position="407"/>
    </location>
</feature>
<feature type="compositionally biased region" description="Acidic residues" evidence="1">
    <location>
        <begin position="653"/>
        <end position="665"/>
    </location>
</feature>
<feature type="compositionally biased region" description="Acidic residues" evidence="1">
    <location>
        <begin position="267"/>
        <end position="280"/>
    </location>
</feature>
<feature type="region of interest" description="Disordered" evidence="1">
    <location>
        <begin position="450"/>
        <end position="470"/>
    </location>
</feature>
<feature type="region of interest" description="Disordered" evidence="1">
    <location>
        <begin position="1369"/>
        <end position="1497"/>
    </location>
</feature>
<feature type="region of interest" description="Disordered" evidence="1">
    <location>
        <begin position="1125"/>
        <end position="1198"/>
    </location>
</feature>
<feature type="region of interest" description="Disordered" evidence="1">
    <location>
        <begin position="1524"/>
        <end position="1744"/>
    </location>
</feature>
<feature type="region of interest" description="Disordered" evidence="1">
    <location>
        <begin position="138"/>
        <end position="226"/>
    </location>
</feature>
<feature type="compositionally biased region" description="Polar residues" evidence="1">
    <location>
        <begin position="1570"/>
        <end position="1591"/>
    </location>
</feature>
<keyword evidence="3" id="KW-1185">Reference proteome</keyword>
<feature type="region of interest" description="Disordered" evidence="1">
    <location>
        <begin position="90"/>
        <end position="125"/>
    </location>
</feature>
<evidence type="ECO:0000313" key="3">
    <source>
        <dbReference type="Proteomes" id="UP000186601"/>
    </source>
</evidence>
<feature type="compositionally biased region" description="Polar residues" evidence="1">
    <location>
        <begin position="1531"/>
        <end position="1550"/>
    </location>
</feature>
<sequence length="1886" mass="203387">MSVTDAEDHIHQVVEQPELQHHEDVQDTAVPDASTKHIFEPFAYEHSGSQHATSASEESTVDTAERVLDDINSKDDQDIHEDIGDIAAAQATYHSLPDENDTSEATATDNAAEIEDGTDALGASLEDDAKLEDLLVALESDASKPVSLETTDVDDAARKSETKPASEELVAPESSAPVLPESATAEEDHETSSAVTGADDRADLTEETATDPFADPVSPSGGESVIVSEDAPVRVADEAFVSPKHVQEDLAEEVQQESDTEARVDQVVEEVPAEDAEPEEGVTLSEPERTGHESTSDQEATLETTEFEGAPLEEAEPEKDAAFVADDIPKNEDAPAREAVDKPKQPEEALTEEDQPEEDVAPADKYKSEDVAAADEYKFEEDVAPTEEYKFEEEVSPADQYKSEEDAAAVDEYELEGDVAPTEEHKFEEDIAATGEYELEEDVAPTAGYKFEDDVAPSDQYKSEEDVATADEYKFEEEVAPTKEYKFEEEVAPTEEYQFEEEVAPTEEEVSPADQYKPEEDVAAADEYELEEDVAPTEEHRFEEEVSPADEYKSDEDIVAADEYKLEEDVVPTDEYKPEEDVAPTDESKPEEDVAAADEYQLEEDVVPADESKPEEDVVPTDEYNPEDVAPAEEDIPKHEEAPIEPELLREVPEEELPEEIEPAEESNPAREESLIQEAAIETEDSEEANEVDESSVLEDTSTVVEASQEVEPTDDVAVDTEGKQSGDAFVPSEDVNASAEEPDVEDAISQAHEIAEEPSAEDSQLTGMNFSAEPALESITRDHLILLSSSSETCIADADVAIDEPEVLSEDVVASAEDLDYADEVEEPQSEVSYSQVDSEDVSAYQATAGEADLEHEDLSENIIESEAPVVSEEPFTGTDGADGLEAQSLDVEASDLSSSIPEVVDELSTAEPPAVDEEVTEVISELIFSAAEPESKTVVEEEEITSPADVSETHEETAVPAPEESSINEDDEITPSIDDLRQEPEEIPLVLSAESNIPTSADVAEDVDVPLVDFSELSPPSEAPEGVPEDTAGPLNVEAVQEIEPPTEVAQEEVAAPVDILPLVEKPDDNSAIEVADLDVSSPAEHIEESSVPSVSAHFEEEPVETGPSADAYVNEEVNALEVEIPPIETTPDEGTESETPVGEDAPTIAVTDEDSGEPAHIPDLTPVVELEAERPRSPWTPSYSVITQGPGTESENVADDAEIAELDQLPPPIEKEVSETEVSLIDAVEADEEQDEVVATVSNGSEADHRTWPVSYSVSSQGASPLAATPLHFGEAPAVSVLSGEESVPDEEGGDAEAGEPGLSVEADAPEIVQDIPSVEHLVPNEDPEEINVGEPELAPESIASSVLEEIVPVEQFAPQVDVVEAKSSEPELEGEGDRPEVTEDILVPSSIVITSDETEEEPTISGFDTTDVDPLANEHEQNAAPERPWTPSYSVSRQGSSPLQTPKELEELEEPPSATLVDQSGERTAPERPWTPSYSVSRQGTISPAPDAAGIYDSEAFGKVSPTILSPEIVIAEEDIPAADATASESQATADRSDSGPLQTPRNDIAQLPESADSQPGRPWTPSYSVSRQGSSPMLESQVLTSESFEEATHDLVEEPVQTPVISIQDENEEPKSVLEEPSVNDSSSTDIPAQAHPQIVEASEKRPGSPWTPSYSVSRQGSPAASPALRPKEIEAEESQDEPAFETTEVTEVEERQPEIRVDAAAESGDKPERPWTPSYSVITQGPSSPSQDSDAVSNGKIERQAFPSMEIAENGPELIAKCVAVSLKLKCRTNFAQRRPSLARLAPLNEREQIHATSPAELDPTGLIAPRARIESTTSSRFFPGGWFSSASPKSPDDIRTSLDHASGEFSRIDDGSEVPVNTPIDGVDGEKRNKWCLIM</sequence>
<feature type="compositionally biased region" description="Polar residues" evidence="1">
    <location>
        <begin position="1435"/>
        <end position="1448"/>
    </location>
</feature>
<feature type="compositionally biased region" description="Polar residues" evidence="1">
    <location>
        <begin position="1182"/>
        <end position="1198"/>
    </location>
</feature>
<proteinExistence type="predicted"/>
<evidence type="ECO:0000313" key="2">
    <source>
        <dbReference type="EMBL" id="PSR79034.1"/>
    </source>
</evidence>
<organism evidence="2 3">
    <name type="scientific">Hermanssonia centrifuga</name>
    <dbReference type="NCBI Taxonomy" id="98765"/>
    <lineage>
        <taxon>Eukaryota</taxon>
        <taxon>Fungi</taxon>
        <taxon>Dikarya</taxon>
        <taxon>Basidiomycota</taxon>
        <taxon>Agaricomycotina</taxon>
        <taxon>Agaricomycetes</taxon>
        <taxon>Polyporales</taxon>
        <taxon>Meruliaceae</taxon>
        <taxon>Hermanssonia</taxon>
    </lineage>
</organism>
<protein>
    <submittedName>
        <fullName evidence="2">Uncharacterized protein</fullName>
    </submittedName>
</protein>
<feature type="compositionally biased region" description="Basic and acidic residues" evidence="1">
    <location>
        <begin position="362"/>
        <end position="393"/>
    </location>
</feature>
<feature type="compositionally biased region" description="Acidic residues" evidence="1">
    <location>
        <begin position="521"/>
        <end position="536"/>
    </location>
</feature>
<accession>A0A2R6NX80</accession>
<feature type="region of interest" description="Disordered" evidence="1">
    <location>
        <begin position="1"/>
        <end position="32"/>
    </location>
</feature>
<name>A0A2R6NX80_9APHY</name>
<feature type="compositionally biased region" description="Basic and acidic residues" evidence="1">
    <location>
        <begin position="286"/>
        <end position="295"/>
    </location>
</feature>
<feature type="region of interest" description="Disordered" evidence="1">
    <location>
        <begin position="1284"/>
        <end position="1305"/>
    </location>
</feature>
<feature type="region of interest" description="Disordered" evidence="1">
    <location>
        <begin position="934"/>
        <end position="976"/>
    </location>
</feature>
<feature type="compositionally biased region" description="Polar residues" evidence="1">
    <location>
        <begin position="1656"/>
        <end position="1668"/>
    </location>
</feature>
<gene>
    <name evidence="2" type="ORF">PHLCEN_2v7221</name>
</gene>
<feature type="compositionally biased region" description="Basic and acidic residues" evidence="1">
    <location>
        <begin position="635"/>
        <end position="652"/>
    </location>
</feature>
<feature type="region of interest" description="Disordered" evidence="1">
    <location>
        <begin position="825"/>
        <end position="858"/>
    </location>
</feature>
<feature type="region of interest" description="Disordered" evidence="1">
    <location>
        <begin position="1082"/>
        <end position="1112"/>
    </location>
</feature>
<feature type="compositionally biased region" description="Acidic residues" evidence="1">
    <location>
        <begin position="490"/>
        <end position="511"/>
    </location>
</feature>
<feature type="compositionally biased region" description="Acidic residues" evidence="1">
    <location>
        <begin position="249"/>
        <end position="259"/>
    </location>
</feature>
<feature type="compositionally biased region" description="Acidic residues" evidence="1">
    <location>
        <begin position="681"/>
        <end position="697"/>
    </location>
</feature>
<comment type="caution">
    <text evidence="2">The sequence shown here is derived from an EMBL/GenBank/DDBJ whole genome shotgun (WGS) entry which is preliminary data.</text>
</comment>
<feature type="compositionally biased region" description="Basic and acidic residues" evidence="1">
    <location>
        <begin position="155"/>
        <end position="166"/>
    </location>
</feature>
<feature type="compositionally biased region" description="Basic and acidic residues" evidence="1">
    <location>
        <begin position="1369"/>
        <end position="1385"/>
    </location>
</feature>
<feature type="compositionally biased region" description="Basic and acidic residues" evidence="1">
    <location>
        <begin position="461"/>
        <end position="470"/>
    </location>
</feature>
<feature type="compositionally biased region" description="Acidic residues" evidence="1">
    <location>
        <begin position="1290"/>
        <end position="1301"/>
    </location>
</feature>
<feature type="compositionally biased region" description="Acidic residues" evidence="1">
    <location>
        <begin position="349"/>
        <end position="361"/>
    </location>
</feature>
<feature type="compositionally biased region" description="Basic and acidic residues" evidence="1">
    <location>
        <begin position="1"/>
        <end position="25"/>
    </location>
</feature>
<feature type="compositionally biased region" description="Acidic residues" evidence="1">
    <location>
        <begin position="617"/>
        <end position="634"/>
    </location>
</feature>
<feature type="compositionally biased region" description="Polar residues" evidence="1">
    <location>
        <begin position="1723"/>
        <end position="1742"/>
    </location>
</feature>
<feature type="compositionally biased region" description="Acidic residues" evidence="1">
    <location>
        <begin position="593"/>
        <end position="609"/>
    </location>
</feature>
<dbReference type="Proteomes" id="UP000186601">
    <property type="component" value="Unassembled WGS sequence"/>
</dbReference>
<dbReference type="STRING" id="98765.A0A2R6NX80"/>
<evidence type="ECO:0000256" key="1">
    <source>
        <dbReference type="SAM" id="MobiDB-lite"/>
    </source>
</evidence>
<reference evidence="2 3" key="1">
    <citation type="submission" date="2018-02" db="EMBL/GenBank/DDBJ databases">
        <title>Genome sequence of the basidiomycete white-rot fungus Phlebia centrifuga.</title>
        <authorList>
            <person name="Granchi Z."/>
            <person name="Peng M."/>
            <person name="de Vries R.P."/>
            <person name="Hilden K."/>
            <person name="Makela M.R."/>
            <person name="Grigoriev I."/>
            <person name="Riley R."/>
        </authorList>
    </citation>
    <scope>NUCLEOTIDE SEQUENCE [LARGE SCALE GENOMIC DNA]</scope>
    <source>
        <strain evidence="2 3">FBCC195</strain>
    </source>
</reference>
<feature type="compositionally biased region" description="Acidic residues" evidence="1">
    <location>
        <begin position="1680"/>
        <end position="1697"/>
    </location>
</feature>
<feature type="compositionally biased region" description="Polar residues" evidence="1">
    <location>
        <begin position="1480"/>
        <end position="1490"/>
    </location>
</feature>
<feature type="compositionally biased region" description="Basic and acidic residues" evidence="1">
    <location>
        <begin position="1698"/>
        <end position="1719"/>
    </location>
</feature>
<feature type="compositionally biased region" description="Basic and acidic residues" evidence="1">
    <location>
        <begin position="327"/>
        <end position="347"/>
    </location>
</feature>
<feature type="region of interest" description="Disordered" evidence="1">
    <location>
        <begin position="489"/>
        <end position="768"/>
    </location>
</feature>
<dbReference type="OrthoDB" id="2804751at2759"/>